<dbReference type="Gene3D" id="1.10.20.140">
    <property type="match status" value="1"/>
</dbReference>
<protein>
    <recommendedName>
        <fullName evidence="6">U1-type domain-containing protein</fullName>
    </recommendedName>
</protein>
<evidence type="ECO:0000313" key="8">
    <source>
        <dbReference type="Proteomes" id="UP001627154"/>
    </source>
</evidence>
<dbReference type="Gene3D" id="3.40.50.300">
    <property type="entry name" value="P-loop containing nucleotide triphosphate hydrolases"/>
    <property type="match status" value="1"/>
</dbReference>
<dbReference type="Gene3D" id="3.30.160.60">
    <property type="entry name" value="Classic Zinc Finger"/>
    <property type="match status" value="1"/>
</dbReference>
<comment type="caution">
    <text evidence="7">The sequence shown here is derived from an EMBL/GenBank/DDBJ whole genome shotgun (WGS) entry which is preliminary data.</text>
</comment>
<dbReference type="InterPro" id="IPR027417">
    <property type="entry name" value="P-loop_NTPase"/>
</dbReference>
<evidence type="ECO:0000256" key="5">
    <source>
        <dbReference type="RuleBase" id="RU003785"/>
    </source>
</evidence>
<dbReference type="NCBIfam" id="TIGR00174">
    <property type="entry name" value="miaA"/>
    <property type="match status" value="1"/>
</dbReference>
<feature type="domain" description="U1-type" evidence="6">
    <location>
        <begin position="347"/>
        <end position="381"/>
    </location>
</feature>
<dbReference type="InterPro" id="IPR039657">
    <property type="entry name" value="Dimethylallyltransferase"/>
</dbReference>
<dbReference type="Pfam" id="PF01715">
    <property type="entry name" value="IPPT"/>
    <property type="match status" value="1"/>
</dbReference>
<dbReference type="GO" id="GO:0016765">
    <property type="term" value="F:transferase activity, transferring alkyl or aryl (other than methyl) groups"/>
    <property type="evidence" value="ECO:0007669"/>
    <property type="project" value="UniProtKB-ARBA"/>
</dbReference>
<dbReference type="HAMAP" id="MF_00185">
    <property type="entry name" value="IPP_trans"/>
    <property type="match status" value="1"/>
</dbReference>
<dbReference type="SMART" id="SM00451">
    <property type="entry name" value="ZnF_U1"/>
    <property type="match status" value="1"/>
</dbReference>
<keyword evidence="4 5" id="KW-0067">ATP-binding</keyword>
<name>A0ABD2WE78_9HYME</name>
<dbReference type="InterPro" id="IPR036236">
    <property type="entry name" value="Znf_C2H2_sf"/>
</dbReference>
<dbReference type="SUPFAM" id="SSF57667">
    <property type="entry name" value="beta-beta-alpha zinc fingers"/>
    <property type="match status" value="1"/>
</dbReference>
<evidence type="ECO:0000256" key="3">
    <source>
        <dbReference type="ARBA" id="ARBA00022741"/>
    </source>
</evidence>
<evidence type="ECO:0000256" key="1">
    <source>
        <dbReference type="ARBA" id="ARBA00005842"/>
    </source>
</evidence>
<keyword evidence="2 5" id="KW-0808">Transferase</keyword>
<accession>A0ABD2WE78</accession>
<evidence type="ECO:0000313" key="7">
    <source>
        <dbReference type="EMBL" id="KAL3391289.1"/>
    </source>
</evidence>
<dbReference type="Proteomes" id="UP001627154">
    <property type="component" value="Unassembled WGS sequence"/>
</dbReference>
<dbReference type="AlphaFoldDB" id="A0ABD2WE78"/>
<dbReference type="GO" id="GO:0005524">
    <property type="term" value="F:ATP binding"/>
    <property type="evidence" value="ECO:0007669"/>
    <property type="project" value="UniProtKB-KW"/>
</dbReference>
<dbReference type="EMBL" id="JBJJXI010000111">
    <property type="protein sequence ID" value="KAL3391289.1"/>
    <property type="molecule type" value="Genomic_DNA"/>
</dbReference>
<proteinExistence type="inferred from homology"/>
<dbReference type="PANTHER" id="PTHR11088:SF89">
    <property type="entry name" value="TRNA DIMETHYLALLYLTRANSFERASE"/>
    <property type="match status" value="1"/>
</dbReference>
<dbReference type="InterPro" id="IPR003604">
    <property type="entry name" value="Matrin/U1-like-C_Znf_C2H2"/>
</dbReference>
<dbReference type="PANTHER" id="PTHR11088">
    <property type="entry name" value="TRNA DIMETHYLALLYLTRANSFERASE"/>
    <property type="match status" value="1"/>
</dbReference>
<gene>
    <name evidence="7" type="ORF">TKK_014021</name>
</gene>
<dbReference type="InterPro" id="IPR018022">
    <property type="entry name" value="IPT"/>
</dbReference>
<reference evidence="7 8" key="1">
    <citation type="journal article" date="2024" name="bioRxiv">
        <title>A reference genome for Trichogramma kaykai: A tiny desert-dwelling parasitoid wasp with competing sex-ratio distorters.</title>
        <authorList>
            <person name="Culotta J."/>
            <person name="Lindsey A.R."/>
        </authorList>
    </citation>
    <scope>NUCLEOTIDE SEQUENCE [LARGE SCALE GENOMIC DNA]</scope>
    <source>
        <strain evidence="7 8">KSX58</strain>
    </source>
</reference>
<organism evidence="7 8">
    <name type="scientific">Trichogramma kaykai</name>
    <dbReference type="NCBI Taxonomy" id="54128"/>
    <lineage>
        <taxon>Eukaryota</taxon>
        <taxon>Metazoa</taxon>
        <taxon>Ecdysozoa</taxon>
        <taxon>Arthropoda</taxon>
        <taxon>Hexapoda</taxon>
        <taxon>Insecta</taxon>
        <taxon>Pterygota</taxon>
        <taxon>Neoptera</taxon>
        <taxon>Endopterygota</taxon>
        <taxon>Hymenoptera</taxon>
        <taxon>Apocrita</taxon>
        <taxon>Proctotrupomorpha</taxon>
        <taxon>Chalcidoidea</taxon>
        <taxon>Trichogrammatidae</taxon>
        <taxon>Trichogramma</taxon>
    </lineage>
</organism>
<evidence type="ECO:0000259" key="6">
    <source>
        <dbReference type="SMART" id="SM00451"/>
    </source>
</evidence>
<evidence type="ECO:0000256" key="4">
    <source>
        <dbReference type="ARBA" id="ARBA00022840"/>
    </source>
</evidence>
<comment type="similarity">
    <text evidence="1 5">Belongs to the IPP transferase family.</text>
</comment>
<keyword evidence="3 5" id="KW-0547">Nucleotide-binding</keyword>
<evidence type="ECO:0000256" key="2">
    <source>
        <dbReference type="ARBA" id="ARBA00022679"/>
    </source>
</evidence>
<sequence>MGDPRAVYKGLDITSAKVTKEEQSQAKHHMLDVVDPLNEYTVVNFRNQALPIMQNLVNKEIMPIIVGGTNYYIESLLWKILIDDPKTSESDSEGDFSPLKIRRIEETSNEELHNRLKEIDPEMADRLHPNNRRKVIRSLEIFEQHGITHSEILRQQRVAGGSGLGGPLRQENSIILWLTCNKEVLDERLSKRVDSMLEAGLIQELLDFHERYNKDRLKKEELPDYTKGIFQSIGFKEFHKFLILSKEERQSEQGQKLLGEGIELLKIATRQYARRQNKWVKNRLLRRSDRQVPPVYSLDCSDVNVWDSVVYERALEIVEAYRNGHTPSVEPINKNIVDRKVSDSSNDRSRVCEDCDRIFIGDLQWTQHIEGARHKKVLNKKKVKELATSSQ</sequence>
<keyword evidence="8" id="KW-1185">Reference proteome</keyword>